<dbReference type="Proteomes" id="UP000190774">
    <property type="component" value="Unassembled WGS sequence"/>
</dbReference>
<organism evidence="2 3">
    <name type="scientific">Prosthecobacter debontii</name>
    <dbReference type="NCBI Taxonomy" id="48467"/>
    <lineage>
        <taxon>Bacteria</taxon>
        <taxon>Pseudomonadati</taxon>
        <taxon>Verrucomicrobiota</taxon>
        <taxon>Verrucomicrobiia</taxon>
        <taxon>Verrucomicrobiales</taxon>
        <taxon>Verrucomicrobiaceae</taxon>
        <taxon>Prosthecobacter</taxon>
    </lineage>
</organism>
<protein>
    <submittedName>
        <fullName evidence="2">Uncharacterized protein</fullName>
    </submittedName>
</protein>
<dbReference type="EMBL" id="FUYE01000004">
    <property type="protein sequence ID" value="SKA90170.1"/>
    <property type="molecule type" value="Genomic_DNA"/>
</dbReference>
<reference evidence="3" key="1">
    <citation type="submission" date="2017-02" db="EMBL/GenBank/DDBJ databases">
        <authorList>
            <person name="Varghese N."/>
            <person name="Submissions S."/>
        </authorList>
    </citation>
    <scope>NUCLEOTIDE SEQUENCE [LARGE SCALE GENOMIC DNA]</scope>
    <source>
        <strain evidence="3">ATCC 700200</strain>
    </source>
</reference>
<gene>
    <name evidence="2" type="ORF">SAMN02745166_01672</name>
</gene>
<proteinExistence type="predicted"/>
<dbReference type="STRING" id="48467.SAMN02745166_01672"/>
<dbReference type="AlphaFoldDB" id="A0A1T4XKU8"/>
<evidence type="ECO:0000256" key="1">
    <source>
        <dbReference type="SAM" id="MobiDB-lite"/>
    </source>
</evidence>
<name>A0A1T4XKU8_9BACT</name>
<accession>A0A1T4XKU8</accession>
<keyword evidence="3" id="KW-1185">Reference proteome</keyword>
<feature type="region of interest" description="Disordered" evidence="1">
    <location>
        <begin position="233"/>
        <end position="259"/>
    </location>
</feature>
<evidence type="ECO:0000313" key="3">
    <source>
        <dbReference type="Proteomes" id="UP000190774"/>
    </source>
</evidence>
<evidence type="ECO:0000313" key="2">
    <source>
        <dbReference type="EMBL" id="SKA90170.1"/>
    </source>
</evidence>
<sequence length="303" mass="33921">MAERLLGAEGAEPLKPDPAAKRLVELGLNGLARAHQMSYFADGHRAAALVAAHLMCEENQLPDAARARIEQLFDLNWAHSPLCAAFPEEAADPSLVNKIGETLMDAHGSLREVGHNAIFAMHAMRGFRLLPELATPRRIDGVCRLIRAIKPWRDDVQPDESINLPPFADLAATSAFVLNEAGRAMDRWQGYGQGFSGHMLTFGQALVELAEMGDIECAESCREAFLKYVTITRQGPGPTDKPRQDHKPSQVRPNSTEYWRERGDKQVDIGHAFKYPYSYYNLLRRVNDDTLEQELEAKAWRVF</sequence>